<name>A0A382IG55_9ZZZZ</name>
<reference evidence="1" key="1">
    <citation type="submission" date="2018-05" db="EMBL/GenBank/DDBJ databases">
        <authorList>
            <person name="Lanie J.A."/>
            <person name="Ng W.-L."/>
            <person name="Kazmierczak K.M."/>
            <person name="Andrzejewski T.M."/>
            <person name="Davidsen T.M."/>
            <person name="Wayne K.J."/>
            <person name="Tettelin H."/>
            <person name="Glass J.I."/>
            <person name="Rusch D."/>
            <person name="Podicherti R."/>
            <person name="Tsui H.-C.T."/>
            <person name="Winkler M.E."/>
        </authorList>
    </citation>
    <scope>NUCLEOTIDE SEQUENCE</scope>
</reference>
<dbReference type="EMBL" id="UINC01066982">
    <property type="protein sequence ID" value="SVB98217.1"/>
    <property type="molecule type" value="Genomic_DNA"/>
</dbReference>
<feature type="non-terminal residue" evidence="1">
    <location>
        <position position="1"/>
    </location>
</feature>
<evidence type="ECO:0008006" key="2">
    <source>
        <dbReference type="Google" id="ProtNLM"/>
    </source>
</evidence>
<accession>A0A382IG55</accession>
<protein>
    <recommendedName>
        <fullName evidence="2">RNA polymerase sigma-70 region 2 domain-containing protein</fullName>
    </recommendedName>
</protein>
<sequence>VNDFNKKLIEIYPKLKKHAIYVTSRDDVHWEADDLLHETIKKGLKKQHLFDNENLLAWLKTLM</sequence>
<feature type="non-terminal residue" evidence="1">
    <location>
        <position position="63"/>
    </location>
</feature>
<gene>
    <name evidence="1" type="ORF">METZ01_LOCUS251071</name>
</gene>
<dbReference type="AlphaFoldDB" id="A0A382IG55"/>
<proteinExistence type="predicted"/>
<organism evidence="1">
    <name type="scientific">marine metagenome</name>
    <dbReference type="NCBI Taxonomy" id="408172"/>
    <lineage>
        <taxon>unclassified sequences</taxon>
        <taxon>metagenomes</taxon>
        <taxon>ecological metagenomes</taxon>
    </lineage>
</organism>
<evidence type="ECO:0000313" key="1">
    <source>
        <dbReference type="EMBL" id="SVB98217.1"/>
    </source>
</evidence>